<proteinExistence type="predicted"/>
<comment type="caution">
    <text evidence="2">The sequence shown here is derived from an EMBL/GenBank/DDBJ whole genome shotgun (WGS) entry which is preliminary data.</text>
</comment>
<evidence type="ECO:0000313" key="3">
    <source>
        <dbReference type="Proteomes" id="UP001153555"/>
    </source>
</evidence>
<feature type="compositionally biased region" description="Basic and acidic residues" evidence="1">
    <location>
        <begin position="40"/>
        <end position="49"/>
    </location>
</feature>
<organism evidence="2 3">
    <name type="scientific">Striga hermonthica</name>
    <name type="common">Purple witchweed</name>
    <name type="synonym">Buchnera hermonthica</name>
    <dbReference type="NCBI Taxonomy" id="68872"/>
    <lineage>
        <taxon>Eukaryota</taxon>
        <taxon>Viridiplantae</taxon>
        <taxon>Streptophyta</taxon>
        <taxon>Embryophyta</taxon>
        <taxon>Tracheophyta</taxon>
        <taxon>Spermatophyta</taxon>
        <taxon>Magnoliopsida</taxon>
        <taxon>eudicotyledons</taxon>
        <taxon>Gunneridae</taxon>
        <taxon>Pentapetalae</taxon>
        <taxon>asterids</taxon>
        <taxon>lamiids</taxon>
        <taxon>Lamiales</taxon>
        <taxon>Orobanchaceae</taxon>
        <taxon>Buchnereae</taxon>
        <taxon>Striga</taxon>
    </lineage>
</organism>
<feature type="region of interest" description="Disordered" evidence="1">
    <location>
        <begin position="1"/>
        <end position="51"/>
    </location>
</feature>
<sequence length="139" mass="15441">MGLETERRLGLPGGGDGEVERNEMKRVFSDISSASGNGGEEERKTEAVESKNQVVGRPLVAAYRRKHNFGRAKMYVKVSMDGNLLSEFRSVLEVSNSASLWIHENFDVVLLDELDLVYILPTPSSPMTKIQPQKFSPAD</sequence>
<feature type="compositionally biased region" description="Basic and acidic residues" evidence="1">
    <location>
        <begin position="18"/>
        <end position="28"/>
    </location>
</feature>
<keyword evidence="3" id="KW-1185">Reference proteome</keyword>
<evidence type="ECO:0000256" key="1">
    <source>
        <dbReference type="SAM" id="MobiDB-lite"/>
    </source>
</evidence>
<dbReference type="Proteomes" id="UP001153555">
    <property type="component" value="Unassembled WGS sequence"/>
</dbReference>
<evidence type="ECO:0000313" key="2">
    <source>
        <dbReference type="EMBL" id="CAA0811968.1"/>
    </source>
</evidence>
<gene>
    <name evidence="2" type="ORF">SHERM_12787</name>
</gene>
<protein>
    <submittedName>
        <fullName evidence="2">Auxin-responsive protein IAA6</fullName>
    </submittedName>
</protein>
<dbReference type="AlphaFoldDB" id="A0A9N7MPQ4"/>
<dbReference type="EMBL" id="CACSLK010009714">
    <property type="protein sequence ID" value="CAA0811968.1"/>
    <property type="molecule type" value="Genomic_DNA"/>
</dbReference>
<reference evidence="2" key="1">
    <citation type="submission" date="2019-12" db="EMBL/GenBank/DDBJ databases">
        <authorList>
            <person name="Scholes J."/>
        </authorList>
    </citation>
    <scope>NUCLEOTIDE SEQUENCE</scope>
</reference>
<accession>A0A9N7MPQ4</accession>
<name>A0A9N7MPQ4_STRHE</name>